<feature type="region of interest" description="Disordered" evidence="1">
    <location>
        <begin position="1"/>
        <end position="78"/>
    </location>
</feature>
<dbReference type="PROSITE" id="PS00108">
    <property type="entry name" value="PROTEIN_KINASE_ST"/>
    <property type="match status" value="1"/>
</dbReference>
<evidence type="ECO:0000313" key="3">
    <source>
        <dbReference type="EMBL" id="TNV85325.1"/>
    </source>
</evidence>
<evidence type="ECO:0000259" key="2">
    <source>
        <dbReference type="PROSITE" id="PS50011"/>
    </source>
</evidence>
<dbReference type="Gene3D" id="1.10.510.10">
    <property type="entry name" value="Transferase(Phosphotransferase) domain 1"/>
    <property type="match status" value="1"/>
</dbReference>
<feature type="domain" description="Protein kinase" evidence="2">
    <location>
        <begin position="336"/>
        <end position="616"/>
    </location>
</feature>
<feature type="region of interest" description="Disordered" evidence="1">
    <location>
        <begin position="131"/>
        <end position="161"/>
    </location>
</feature>
<dbReference type="SMART" id="SM00220">
    <property type="entry name" value="S_TKc"/>
    <property type="match status" value="1"/>
</dbReference>
<dbReference type="EMBL" id="RRYP01001921">
    <property type="protein sequence ID" value="TNV85325.1"/>
    <property type="molecule type" value="Genomic_DNA"/>
</dbReference>
<dbReference type="InterPro" id="IPR008271">
    <property type="entry name" value="Ser/Thr_kinase_AS"/>
</dbReference>
<accession>A0A8J8T881</accession>
<feature type="compositionally biased region" description="Basic and acidic residues" evidence="1">
    <location>
        <begin position="145"/>
        <end position="156"/>
    </location>
</feature>
<feature type="compositionally biased region" description="Polar residues" evidence="1">
    <location>
        <begin position="40"/>
        <end position="50"/>
    </location>
</feature>
<evidence type="ECO:0000256" key="1">
    <source>
        <dbReference type="SAM" id="MobiDB-lite"/>
    </source>
</evidence>
<protein>
    <recommendedName>
        <fullName evidence="2">Protein kinase domain-containing protein</fullName>
    </recommendedName>
</protein>
<organism evidence="3 4">
    <name type="scientific">Halteria grandinella</name>
    <dbReference type="NCBI Taxonomy" id="5974"/>
    <lineage>
        <taxon>Eukaryota</taxon>
        <taxon>Sar</taxon>
        <taxon>Alveolata</taxon>
        <taxon>Ciliophora</taxon>
        <taxon>Intramacronucleata</taxon>
        <taxon>Spirotrichea</taxon>
        <taxon>Stichotrichia</taxon>
        <taxon>Sporadotrichida</taxon>
        <taxon>Halteriidae</taxon>
        <taxon>Halteria</taxon>
    </lineage>
</organism>
<dbReference type="SUPFAM" id="SSF56112">
    <property type="entry name" value="Protein kinase-like (PK-like)"/>
    <property type="match status" value="1"/>
</dbReference>
<proteinExistence type="predicted"/>
<feature type="region of interest" description="Disordered" evidence="1">
    <location>
        <begin position="1085"/>
        <end position="1121"/>
    </location>
</feature>
<dbReference type="PANTHER" id="PTHR24347">
    <property type="entry name" value="SERINE/THREONINE-PROTEIN KINASE"/>
    <property type="match status" value="1"/>
</dbReference>
<sequence>MQEGQEKRNNPLYGALEALLSHNKSPKEGINNDAGIQLPTKYQQKGTSNQRHQKPQPLHQIHQSENIRVKSNPKATSSTRKGFFDIHSHNNLLFTPASQKALKCWDELIDKIDAYGLMRVRTNAVLPNLAQNQKTQNQSPPRQQQEPDVHSGSQEHAKHHWNGSTPRLFQCAMIQDCLFLCPPNGNDTDISGFAINPPLYMLNIEFSKLAVLRSTRANQHSKLHGLPLQKEQKLGFILSVNDVFHEFTIVQESQKPQIQDSLFFYQGSPKNDAAQHQKTSNFGSAINNKGKNVDQQPPILNEQANQEVNVKTRSTFKTWMHALNQWVVRIENLKKFMVMKELGVGGQAKVFKIGFRKHEDKIKDPSIPNDEKSKYVFAMKVINKTKLYEKSQFEQKQLLKEVQVMRRLQYCGNTIKLLKIYESDQYINLLMEFQEGGTLQDLINKKDREIKESDARVIAAQLLLTLDFMVRLNIVHRDLKPENILLNSREDRVYDVRIADFGFAMIMGQSDVKDQKILCGTPGYISPEALRKEGYNLKSDVFSVGAIIFSVLTKTYLFDETDYQALMKQNKACSLHALEERLYKRSIDARHFIRMLLHRDPGQRPAPMWALCHPWFQDEQVALKNSLNMNRLLATDKSVALLKKFFNGPGYQEVNGVLAQQFDSLPGQFASNVYSRNNENYQSRGEFGSAWGLQMNTVKEESSMNRKKQSKDNHQQDLMLNNSIHGRSAFYPNAEKQKDLNQIIRSSKNVVPSPSGRLLEDLGQRERSNGIAQFGGKYRASFDRCESVFSDAQEFKNVVNSRFNYYNVLSSHKNPASGIRMLDQNKSQFGLVKMESALAAFASMDQFQSNALRRKSDNIQMFIEGGAMKDYNQKQNRFIPGQKLQGSSSNIPLNNIIAGKDIKKQLVSIQGNSVQNRSVDINQKGAKWADGINGQSELTSQLNAQLALLKSININEQSSRRRRDKDAAQIQRNVAQGGDNISYLKQKLKRHVNESGYVSREESSSKEFFPTEAKKEIFQSCKEEKLLRQVQSNLQATLQKDKGFTHQLQPFEFPSFNPQKLNKDQSAALNSPRLKVRSREIEMPLIQHPSEGSSSSEDDVVGPLLPDATSSSNPQDLKVGSERNTICKMQGRAKVAISPRMFQTRGIQERNVVQVKRVFIE</sequence>
<dbReference type="InterPro" id="IPR011009">
    <property type="entry name" value="Kinase-like_dom_sf"/>
</dbReference>
<gene>
    <name evidence="3" type="ORF">FGO68_gene11795</name>
</gene>
<dbReference type="AlphaFoldDB" id="A0A8J8T881"/>
<dbReference type="PROSITE" id="PS50011">
    <property type="entry name" value="PROTEIN_KINASE_DOM"/>
    <property type="match status" value="1"/>
</dbReference>
<name>A0A8J8T881_HALGN</name>
<dbReference type="Pfam" id="PF00069">
    <property type="entry name" value="Pkinase"/>
    <property type="match status" value="1"/>
</dbReference>
<feature type="compositionally biased region" description="Polar residues" evidence="1">
    <location>
        <begin position="131"/>
        <end position="144"/>
    </location>
</feature>
<dbReference type="Proteomes" id="UP000785679">
    <property type="component" value="Unassembled WGS sequence"/>
</dbReference>
<dbReference type="GO" id="GO:0004672">
    <property type="term" value="F:protein kinase activity"/>
    <property type="evidence" value="ECO:0007669"/>
    <property type="project" value="InterPro"/>
</dbReference>
<evidence type="ECO:0000313" key="4">
    <source>
        <dbReference type="Proteomes" id="UP000785679"/>
    </source>
</evidence>
<dbReference type="InterPro" id="IPR000719">
    <property type="entry name" value="Prot_kinase_dom"/>
</dbReference>
<comment type="caution">
    <text evidence="3">The sequence shown here is derived from an EMBL/GenBank/DDBJ whole genome shotgun (WGS) entry which is preliminary data.</text>
</comment>
<dbReference type="GO" id="GO:0005524">
    <property type="term" value="F:ATP binding"/>
    <property type="evidence" value="ECO:0007669"/>
    <property type="project" value="InterPro"/>
</dbReference>
<keyword evidence="4" id="KW-1185">Reference proteome</keyword>
<reference evidence="3" key="1">
    <citation type="submission" date="2019-06" db="EMBL/GenBank/DDBJ databases">
        <authorList>
            <person name="Zheng W."/>
        </authorList>
    </citation>
    <scope>NUCLEOTIDE SEQUENCE</scope>
    <source>
        <strain evidence="3">QDHG01</strain>
    </source>
</reference>